<feature type="transmembrane region" description="Helical" evidence="6">
    <location>
        <begin position="345"/>
        <end position="371"/>
    </location>
</feature>
<dbReference type="SMR" id="A0A482WYL9"/>
<dbReference type="GO" id="GO:0022857">
    <property type="term" value="F:transmembrane transporter activity"/>
    <property type="evidence" value="ECO:0007669"/>
    <property type="project" value="UniProtKB-UniRule"/>
</dbReference>
<keyword evidence="3 6" id="KW-0812">Transmembrane</keyword>
<dbReference type="Proteomes" id="UP000291343">
    <property type="component" value="Unassembled WGS sequence"/>
</dbReference>
<dbReference type="PANTHER" id="PTHR12385">
    <property type="entry name" value="CHOLINE TRANSPORTER-LIKE (SLC FAMILY 44)"/>
    <property type="match status" value="1"/>
</dbReference>
<accession>A0A482WYL9</accession>
<feature type="transmembrane region" description="Helical" evidence="6">
    <location>
        <begin position="200"/>
        <end position="224"/>
    </location>
</feature>
<comment type="similarity">
    <text evidence="2 6">Belongs to the CTL (choline transporter-like) family.</text>
</comment>
<keyword evidence="4 6" id="KW-1133">Transmembrane helix</keyword>
<evidence type="ECO:0000313" key="8">
    <source>
        <dbReference type="Proteomes" id="UP000291343"/>
    </source>
</evidence>
<keyword evidence="5 6" id="KW-0472">Membrane</keyword>
<evidence type="ECO:0000256" key="4">
    <source>
        <dbReference type="ARBA" id="ARBA00022989"/>
    </source>
</evidence>
<evidence type="ECO:0000256" key="6">
    <source>
        <dbReference type="RuleBase" id="RU368066"/>
    </source>
</evidence>
<dbReference type="OrthoDB" id="420519at2759"/>
<feature type="transmembrane region" description="Helical" evidence="6">
    <location>
        <begin position="41"/>
        <end position="62"/>
    </location>
</feature>
<comment type="function">
    <text evidence="6">Choline transporter.</text>
</comment>
<dbReference type="STRING" id="195883.A0A482WYL9"/>
<dbReference type="Pfam" id="PF04515">
    <property type="entry name" value="Choline_transpo"/>
    <property type="match status" value="1"/>
</dbReference>
<evidence type="ECO:0000313" key="7">
    <source>
        <dbReference type="EMBL" id="RZF38593.1"/>
    </source>
</evidence>
<feature type="transmembrane region" description="Helical" evidence="6">
    <location>
        <begin position="244"/>
        <end position="265"/>
    </location>
</feature>
<feature type="transmembrane region" description="Helical" evidence="6">
    <location>
        <begin position="176"/>
        <end position="194"/>
    </location>
</feature>
<dbReference type="EMBL" id="QKKF02022174">
    <property type="protein sequence ID" value="RZF38593.1"/>
    <property type="molecule type" value="Genomic_DNA"/>
</dbReference>
<protein>
    <recommendedName>
        <fullName evidence="6">Choline transporter-like protein</fullName>
    </recommendedName>
</protein>
<feature type="transmembrane region" description="Helical" evidence="6">
    <location>
        <begin position="491"/>
        <end position="512"/>
    </location>
</feature>
<dbReference type="AlphaFoldDB" id="A0A482WYL9"/>
<evidence type="ECO:0000256" key="3">
    <source>
        <dbReference type="ARBA" id="ARBA00022692"/>
    </source>
</evidence>
<dbReference type="GO" id="GO:0005886">
    <property type="term" value="C:plasma membrane"/>
    <property type="evidence" value="ECO:0007669"/>
    <property type="project" value="UniProtKB-SubCell"/>
</dbReference>
<dbReference type="InterPro" id="IPR007603">
    <property type="entry name" value="Choline_transptr-like"/>
</dbReference>
<keyword evidence="8" id="KW-1185">Reference proteome</keyword>
<reference evidence="7 8" key="1">
    <citation type="journal article" date="2017" name="Gigascience">
        <title>Genome sequence of the small brown planthopper, Laodelphax striatellus.</title>
        <authorList>
            <person name="Zhu J."/>
            <person name="Jiang F."/>
            <person name="Wang X."/>
            <person name="Yang P."/>
            <person name="Bao Y."/>
            <person name="Zhao W."/>
            <person name="Wang W."/>
            <person name="Lu H."/>
            <person name="Wang Q."/>
            <person name="Cui N."/>
            <person name="Li J."/>
            <person name="Chen X."/>
            <person name="Luo L."/>
            <person name="Yu J."/>
            <person name="Kang L."/>
            <person name="Cui F."/>
        </authorList>
    </citation>
    <scope>NUCLEOTIDE SEQUENCE [LARGE SCALE GENOMIC DNA]</scope>
    <source>
        <strain evidence="7">Lst14</strain>
    </source>
</reference>
<dbReference type="InParanoid" id="A0A482WYL9"/>
<gene>
    <name evidence="7" type="ORF">LSTR_LSTR010926</name>
</gene>
<comment type="caution">
    <text evidence="7">The sequence shown here is derived from an EMBL/GenBank/DDBJ whole genome shotgun (WGS) entry which is preliminary data.</text>
</comment>
<feature type="transmembrane region" description="Helical" evidence="6">
    <location>
        <begin position="391"/>
        <end position="413"/>
    </location>
</feature>
<evidence type="ECO:0000256" key="2">
    <source>
        <dbReference type="ARBA" id="ARBA00007168"/>
    </source>
</evidence>
<feature type="transmembrane region" description="Helical" evidence="6">
    <location>
        <begin position="524"/>
        <end position="542"/>
    </location>
</feature>
<evidence type="ECO:0000256" key="1">
    <source>
        <dbReference type="ARBA" id="ARBA00004141"/>
    </source>
</evidence>
<feature type="transmembrane region" description="Helical" evidence="6">
    <location>
        <begin position="294"/>
        <end position="314"/>
    </location>
</feature>
<evidence type="ECO:0000256" key="5">
    <source>
        <dbReference type="ARBA" id="ARBA00023136"/>
    </source>
</evidence>
<dbReference type="PANTHER" id="PTHR12385:SF96">
    <property type="entry name" value="CHOLINE TRANSPORTER-LIKE PROTEIN"/>
    <property type="match status" value="1"/>
</dbReference>
<sequence>MGGCLSSEDRVTPFGMSAVDGGGQSKADFKGPVRQRSCTDLFFLIFMGMFIIILAILLGYCISHGNIYRIINGFDSCGNVCGMVTKNENPAYPCQGKDMTSKKLISISAASGRPIVNPKYVHRDCVSQCDPNYIQIINRCVKNTTSQAITNVFSKSGLGSFFQEVSEDLHSCWKEMLYLCAISFVLSLTLLFLLRYMAGFVVWFVMIGAVVTSVGGTIYLWLVYKQKNAEEKMGEITDRITRTYFYYAIISTIVTFMILLIIFVMRKRIQLVVQLFHEAGKAISRMPLLLFQPLATFFALFLMIGFFLYFSIWIESSGRINKYEENLYYSKDTAMKITRWYNIFAMYWFTQFFIGCQHMIIAGSVATWFFTRDKSTLSSPISTSYSNMVNYHLGSIALGSFLIAVIQFIRTILKFVEKQVKGQTNEVTRCIFKACQCCLYVFEKCLAFLTRNAYIEIAIYGVNFCTGGQQAFKMLVTNVLRVAAINSVGDFILFLGKVFVVAITLLIGTFFIEKDGVQHMWVPLTLVGIFAYLVSHCFMTVYEMTIDTIFLCFCEDCEMNDGISKPYFMSKGLMEFVEHSNKVLSVGDGDTRNS</sequence>
<proteinExistence type="inferred from homology"/>
<organism evidence="7 8">
    <name type="scientific">Laodelphax striatellus</name>
    <name type="common">Small brown planthopper</name>
    <name type="synonym">Delphax striatella</name>
    <dbReference type="NCBI Taxonomy" id="195883"/>
    <lineage>
        <taxon>Eukaryota</taxon>
        <taxon>Metazoa</taxon>
        <taxon>Ecdysozoa</taxon>
        <taxon>Arthropoda</taxon>
        <taxon>Hexapoda</taxon>
        <taxon>Insecta</taxon>
        <taxon>Pterygota</taxon>
        <taxon>Neoptera</taxon>
        <taxon>Paraneoptera</taxon>
        <taxon>Hemiptera</taxon>
        <taxon>Auchenorrhyncha</taxon>
        <taxon>Fulgoroidea</taxon>
        <taxon>Delphacidae</taxon>
        <taxon>Criomorphinae</taxon>
        <taxon>Laodelphax</taxon>
    </lineage>
</organism>
<name>A0A482WYL9_LAOST</name>
<comment type="subcellular location">
    <subcellularLocation>
        <location evidence="6">Cell membrane</location>
        <topology evidence="6">Multi-pass membrane protein</topology>
    </subcellularLocation>
    <subcellularLocation>
        <location evidence="1">Membrane</location>
        <topology evidence="1">Multi-pass membrane protein</topology>
    </subcellularLocation>
</comment>